<organism evidence="5 6">
    <name type="scientific">Salipaludibacillus agaradhaerens</name>
    <name type="common">Bacillus agaradhaerens</name>
    <dbReference type="NCBI Taxonomy" id="76935"/>
    <lineage>
        <taxon>Bacteria</taxon>
        <taxon>Bacillati</taxon>
        <taxon>Bacillota</taxon>
        <taxon>Bacilli</taxon>
        <taxon>Bacillales</taxon>
        <taxon>Bacillaceae</taxon>
    </lineage>
</organism>
<comment type="similarity">
    <text evidence="1">Belongs to the DnaB/DnaD family.</text>
</comment>
<keyword evidence="6" id="KW-1185">Reference proteome</keyword>
<feature type="region of interest" description="Disordered" evidence="2">
    <location>
        <begin position="277"/>
        <end position="300"/>
    </location>
</feature>
<dbReference type="InterPro" id="IPR058660">
    <property type="entry name" value="WHD_DnaB"/>
</dbReference>
<dbReference type="EMBL" id="JABXYM010000001">
    <property type="protein sequence ID" value="MCR6095561.1"/>
    <property type="molecule type" value="Genomic_DNA"/>
</dbReference>
<feature type="region of interest" description="Disordered" evidence="2">
    <location>
        <begin position="395"/>
        <end position="437"/>
    </location>
</feature>
<evidence type="ECO:0000256" key="2">
    <source>
        <dbReference type="SAM" id="MobiDB-lite"/>
    </source>
</evidence>
<dbReference type="AlphaFoldDB" id="A0A9Q4AZY7"/>
<dbReference type="RefSeq" id="WP_257820325.1">
    <property type="nucleotide sequence ID" value="NZ_JABXYM010000001.1"/>
</dbReference>
<sequence>MHWKEILPSNGYTAYMTDYLQVSDHEVLTLLYQPLIGSVAYSLYMTLAIDVQKQPQKKITRIHKTIMTFTGLPLDAIFSERKKLEALGLMTVYREKETDEYHYFYHLHPPMSAKDFFDDDLLSVFLYNRLGTKERYRELRQYFAVNSVDITNKENITQGFSEVFTSLHPSELKSTTSEMLEALSSSMPLMGRHASESSYSIGESQFDFQKLIDFLPSFVPKEEVEKEQNQRLIAQLAFMYKLSPEEMANIVQDAMLHAEQLDDEQLRLQAKRRYRMSEADEPPRLGLRKQPEELTTAPKEPKTQEEKTIFYFESTAPIEYLEELSDGAKVYEGDIDIIERLIFEYKLTPGVVNVLLDYIFMVNDKKLSKALAFKIAGHWKRKNIQTVQDAMALAKKENQKSQSSKAASVKSISSQGKGYGGQVKKEPQPKWMTDENWQKEDWSAEELEQAKREAAKYRDLLKKNK</sequence>
<evidence type="ECO:0000313" key="6">
    <source>
        <dbReference type="Proteomes" id="UP001057753"/>
    </source>
</evidence>
<protein>
    <submittedName>
        <fullName evidence="5">DnaD domain protein</fullName>
    </submittedName>
</protein>
<evidence type="ECO:0000259" key="4">
    <source>
        <dbReference type="Pfam" id="PF25888"/>
    </source>
</evidence>
<accession>A0A9Q4AZY7</accession>
<comment type="caution">
    <text evidence="5">The sequence shown here is derived from an EMBL/GenBank/DDBJ whole genome shotgun (WGS) entry which is preliminary data.</text>
</comment>
<gene>
    <name evidence="5" type="ORF">HXA33_03305</name>
</gene>
<feature type="domain" description="Replicative helicase loading/DNA remodeling protein DnaB N-terminal winged helix" evidence="4">
    <location>
        <begin position="15"/>
        <end position="252"/>
    </location>
</feature>
<feature type="domain" description="DnaB/C C-terminal" evidence="3">
    <location>
        <begin position="334"/>
        <end position="392"/>
    </location>
</feature>
<proteinExistence type="inferred from homology"/>
<dbReference type="Proteomes" id="UP001057753">
    <property type="component" value="Unassembled WGS sequence"/>
</dbReference>
<evidence type="ECO:0000313" key="5">
    <source>
        <dbReference type="EMBL" id="MCR6095561.1"/>
    </source>
</evidence>
<name>A0A9Q4AZY7_SALAG</name>
<dbReference type="Pfam" id="PF25888">
    <property type="entry name" value="WHD_DnaB"/>
    <property type="match status" value="1"/>
</dbReference>
<dbReference type="Pfam" id="PF07261">
    <property type="entry name" value="DnaB_2"/>
    <property type="match status" value="1"/>
</dbReference>
<evidence type="ECO:0000256" key="1">
    <source>
        <dbReference type="ARBA" id="ARBA00093462"/>
    </source>
</evidence>
<feature type="compositionally biased region" description="Basic and acidic residues" evidence="2">
    <location>
        <begin position="423"/>
        <end position="437"/>
    </location>
</feature>
<feature type="compositionally biased region" description="Low complexity" evidence="2">
    <location>
        <begin position="400"/>
        <end position="415"/>
    </location>
</feature>
<reference evidence="5" key="1">
    <citation type="submission" date="2020-06" db="EMBL/GenBank/DDBJ databases">
        <title>Insight into the genomes of haloalkaliphilic bacilli from Kenyan soda lakes.</title>
        <authorList>
            <person name="Mwirichia R."/>
            <person name="Villamizar G.C."/>
            <person name="Poehlein A."/>
            <person name="Mugweru J."/>
            <person name="Kipnyargis A."/>
            <person name="Kiplimo D."/>
            <person name="Orwa P."/>
            <person name="Daniel R."/>
        </authorList>
    </citation>
    <scope>NUCLEOTIDE SEQUENCE</scope>
    <source>
        <strain evidence="5">B1096_S55</strain>
    </source>
</reference>
<evidence type="ECO:0000259" key="3">
    <source>
        <dbReference type="Pfam" id="PF07261"/>
    </source>
</evidence>
<dbReference type="InterPro" id="IPR006343">
    <property type="entry name" value="DnaB/C_C"/>
</dbReference>